<dbReference type="EMBL" id="QKZN01000003">
    <property type="protein sequence ID" value="PZX30848.1"/>
    <property type="molecule type" value="Genomic_DNA"/>
</dbReference>
<dbReference type="Proteomes" id="UP000249638">
    <property type="component" value="Unassembled WGS sequence"/>
</dbReference>
<dbReference type="SMART" id="SM00507">
    <property type="entry name" value="HNHc"/>
    <property type="match status" value="1"/>
</dbReference>
<evidence type="ECO:0000313" key="3">
    <source>
        <dbReference type="Proteomes" id="UP000249638"/>
    </source>
</evidence>
<organism evidence="2 3">
    <name type="scientific">Cupriavidus phytorum</name>
    <dbReference type="NCBI Taxonomy" id="3024399"/>
    <lineage>
        <taxon>Bacteria</taxon>
        <taxon>Pseudomonadati</taxon>
        <taxon>Pseudomonadota</taxon>
        <taxon>Betaproteobacteria</taxon>
        <taxon>Burkholderiales</taxon>
        <taxon>Burkholderiaceae</taxon>
        <taxon>Cupriavidus</taxon>
    </lineage>
</organism>
<dbReference type="AlphaFoldDB" id="A0A2W7P3Y1"/>
<accession>A0A2W7P3Y1</accession>
<feature type="domain" description="HNH nuclease" evidence="1">
    <location>
        <begin position="15"/>
        <end position="70"/>
    </location>
</feature>
<evidence type="ECO:0000313" key="2">
    <source>
        <dbReference type="EMBL" id="PZX30848.1"/>
    </source>
</evidence>
<dbReference type="GO" id="GO:0004519">
    <property type="term" value="F:endonuclease activity"/>
    <property type="evidence" value="ECO:0007669"/>
    <property type="project" value="UniProtKB-KW"/>
</dbReference>
<name>A0A2W7P3Y1_9BURK</name>
<keyword evidence="2" id="KW-0255">Endonuclease</keyword>
<keyword evidence="2" id="KW-0378">Hydrolase</keyword>
<dbReference type="GO" id="GO:0008270">
    <property type="term" value="F:zinc ion binding"/>
    <property type="evidence" value="ECO:0007669"/>
    <property type="project" value="InterPro"/>
</dbReference>
<keyword evidence="3" id="KW-1185">Reference proteome</keyword>
<protein>
    <submittedName>
        <fullName evidence="2">HNH endonuclease</fullName>
    </submittedName>
</protein>
<comment type="caution">
    <text evidence="2">The sequence shown here is derived from an EMBL/GenBank/DDBJ whole genome shotgun (WGS) entry which is preliminary data.</text>
</comment>
<dbReference type="InterPro" id="IPR002711">
    <property type="entry name" value="HNH"/>
</dbReference>
<dbReference type="GO" id="GO:0003676">
    <property type="term" value="F:nucleic acid binding"/>
    <property type="evidence" value="ECO:0007669"/>
    <property type="project" value="InterPro"/>
</dbReference>
<dbReference type="InterPro" id="IPR003615">
    <property type="entry name" value="HNH_nuc"/>
</dbReference>
<keyword evidence="2" id="KW-0540">Nuclease</keyword>
<dbReference type="Pfam" id="PF01844">
    <property type="entry name" value="HNH"/>
    <property type="match status" value="1"/>
</dbReference>
<evidence type="ECO:0000259" key="1">
    <source>
        <dbReference type="SMART" id="SM00507"/>
    </source>
</evidence>
<proteinExistence type="predicted"/>
<reference evidence="2" key="1">
    <citation type="submission" date="2018-06" db="EMBL/GenBank/DDBJ databases">
        <title>Genomic Encyclopedia of Type Strains, Phase IV (KMG-V): Genome sequencing to study the core and pangenomes of soil and plant-associated prokaryotes.</title>
        <authorList>
            <person name="Whitman W."/>
        </authorList>
    </citation>
    <scope>NUCLEOTIDE SEQUENCE [LARGE SCALE GENOMIC DNA]</scope>
    <source>
        <strain evidence="2">MLR2-44</strain>
    </source>
</reference>
<sequence length="85" mass="9583">MTPDADFYGSDAWRRVRRAVMRRDGFTCCRCGADVRHTGCRLAHIKPRATHPELGLVMSNLRLLCWHCYSTTKRPADVATHAAPA</sequence>
<dbReference type="Gene3D" id="1.10.30.50">
    <property type="match status" value="1"/>
</dbReference>
<gene>
    <name evidence="2" type="ORF">C7416_103581</name>
</gene>